<feature type="domain" description="HAM1-like N-terminal" evidence="3">
    <location>
        <begin position="17"/>
        <end position="675"/>
    </location>
</feature>
<feature type="domain" description="HAM1-like C-terminal" evidence="2">
    <location>
        <begin position="687"/>
        <end position="831"/>
    </location>
</feature>
<dbReference type="PANTHER" id="PTHR31138">
    <property type="entry name" value="CHROMOSOME 19, WHOLE GENOME SHOTGUN SEQUENCE"/>
    <property type="match status" value="1"/>
</dbReference>
<evidence type="ECO:0000259" key="2">
    <source>
        <dbReference type="Pfam" id="PF14613"/>
    </source>
</evidence>
<keyword evidence="5" id="KW-1185">Reference proteome</keyword>
<reference evidence="4 5" key="1">
    <citation type="submission" date="2016-07" db="EMBL/GenBank/DDBJ databases">
        <title>Draft genome of the white-rot fungus Obba rivulosa 3A-2.</title>
        <authorList>
            <consortium name="DOE Joint Genome Institute"/>
            <person name="Miettinen O."/>
            <person name="Riley R."/>
            <person name="Acob R."/>
            <person name="Barry K."/>
            <person name="Cullen D."/>
            <person name="De Vries R."/>
            <person name="Hainaut M."/>
            <person name="Hatakka A."/>
            <person name="Henrissat B."/>
            <person name="Hilden K."/>
            <person name="Kuo R."/>
            <person name="Labutti K."/>
            <person name="Lipzen A."/>
            <person name="Makela M.R."/>
            <person name="Sandor L."/>
            <person name="Spatafora J.W."/>
            <person name="Grigoriev I.V."/>
            <person name="Hibbett D.S."/>
        </authorList>
    </citation>
    <scope>NUCLEOTIDE SEQUENCE [LARGE SCALE GENOMIC DNA]</scope>
    <source>
        <strain evidence="4 5">3A-2</strain>
    </source>
</reference>
<protein>
    <submittedName>
        <fullName evidence="4">Uncharacterized protein</fullName>
    </submittedName>
</protein>
<feature type="compositionally biased region" description="Basic and acidic residues" evidence="1">
    <location>
        <begin position="797"/>
        <end position="808"/>
    </location>
</feature>
<gene>
    <name evidence="4" type="ORF">OBBRIDRAFT_834003</name>
</gene>
<dbReference type="PANTHER" id="PTHR31138:SF1">
    <property type="entry name" value="PDZ DOMAIN-CONTAINING PROTEIN"/>
    <property type="match status" value="1"/>
</dbReference>
<name>A0A8E2B0H8_9APHY</name>
<sequence length="833" mass="95206">MSLPTAQKDISEKPVAFSVTNPVDKEKANRDIERKLRFYGVVSAMQQSRMPTNDQIDAALAHAIEHSPVPIDELSPSGQALVQDIRDILDTTRTLVREKNSGELLQSFIWHTRNVNAERVKKDPNEVLPVDREKTRSDVQAAQEHLRTLASLVLTNSEVRKLIEDFSVIGRDLLSRGATKAAEKTRPDEERLRRVDEPAPDNRWVSAGEHEHGPEQTPVPEVQIPGTGHRVKHDPKHDDPAQATRLQMESGEEIRADEVTDEAKQQRDRLAQRAQEEAYNQKEDVRQRVGDDPVPNDQEEAQEKKRSLQQKLTSVKDSLTGSVPPEHRAKVQEQNQRTKDFFREEYFPQERRDQLIWRAKKAIYECQNHHDYKEAMEWLLNTLEEYASHGRTVAEHGKDSHQKLTSDPALQQSISELRTLLERFANGQSLDPIGDAIRVLYEDSKNDEELRHWLHDVDAYIREVLLQPGFVLDDQCNEQARQLLENGRKFYDDKYKSHFDNLFNSITDWFAAFGADPLNRRWGNGWAKLTKDLLFDSEGSLQYKPELWQDIKKVILPGLIDWVGYVPIPRIEYTDDAVDLVIENMALAGSNLFPNIVSVDAHNFLKFSPYQNIQDEQHHEVTLTFGQIQADMRDMAFYYHKKTGMPKMSDSGIADVLLGGTGMTITAHIASATRDRSSVFHIKDVNVKVDSLKFSIRDSKHDTLYKTFSPLATGLVKKQLQKAVEQAVRTALEYVDGQLVAVRDQMVEAKQRDDKNRAQVIKEQLFSRQKEQTEQAKGKAEQKNAQFKVVAQPGKELMPDKGHSEGWVKKTAARQQAASSGEEWRSDAFNTTR</sequence>
<dbReference type="Proteomes" id="UP000250043">
    <property type="component" value="Unassembled WGS sequence"/>
</dbReference>
<feature type="compositionally biased region" description="Basic and acidic residues" evidence="1">
    <location>
        <begin position="181"/>
        <end position="197"/>
    </location>
</feature>
<dbReference type="InterPro" id="IPR045967">
    <property type="entry name" value="HAM1-like_N"/>
</dbReference>
<feature type="compositionally biased region" description="Basic and acidic residues" evidence="1">
    <location>
        <begin position="325"/>
        <end position="335"/>
    </location>
</feature>
<evidence type="ECO:0000256" key="1">
    <source>
        <dbReference type="SAM" id="MobiDB-lite"/>
    </source>
</evidence>
<dbReference type="AlphaFoldDB" id="A0A8E2B0H8"/>
<evidence type="ECO:0000313" key="5">
    <source>
        <dbReference type="Proteomes" id="UP000250043"/>
    </source>
</evidence>
<evidence type="ECO:0000313" key="4">
    <source>
        <dbReference type="EMBL" id="OCH91664.1"/>
    </source>
</evidence>
<dbReference type="SUPFAM" id="SSF55394">
    <property type="entry name" value="Bactericidal permeability-increasing protein, BPI"/>
    <property type="match status" value="1"/>
</dbReference>
<organism evidence="4 5">
    <name type="scientific">Obba rivulosa</name>
    <dbReference type="NCBI Taxonomy" id="1052685"/>
    <lineage>
        <taxon>Eukaryota</taxon>
        <taxon>Fungi</taxon>
        <taxon>Dikarya</taxon>
        <taxon>Basidiomycota</taxon>
        <taxon>Agaricomycotina</taxon>
        <taxon>Agaricomycetes</taxon>
        <taxon>Polyporales</taxon>
        <taxon>Gelatoporiaceae</taxon>
        <taxon>Obba</taxon>
    </lineage>
</organism>
<feature type="compositionally biased region" description="Polar residues" evidence="1">
    <location>
        <begin position="309"/>
        <end position="321"/>
    </location>
</feature>
<dbReference type="InterPro" id="IPR027842">
    <property type="entry name" value="HAM1-like_C"/>
</dbReference>
<accession>A0A8E2B0H8</accession>
<evidence type="ECO:0000259" key="3">
    <source>
        <dbReference type="Pfam" id="PF19343"/>
    </source>
</evidence>
<dbReference type="InterPro" id="IPR017943">
    <property type="entry name" value="Bactericidal_perm-incr_a/b_dom"/>
</dbReference>
<dbReference type="GO" id="GO:0008289">
    <property type="term" value="F:lipid binding"/>
    <property type="evidence" value="ECO:0007669"/>
    <property type="project" value="InterPro"/>
</dbReference>
<proteinExistence type="predicted"/>
<feature type="region of interest" description="Disordered" evidence="1">
    <location>
        <begin position="177"/>
        <end position="335"/>
    </location>
</feature>
<dbReference type="EMBL" id="KV722381">
    <property type="protein sequence ID" value="OCH91664.1"/>
    <property type="molecule type" value="Genomic_DNA"/>
</dbReference>
<dbReference type="Pfam" id="PF14613">
    <property type="entry name" value="HAM1_C"/>
    <property type="match status" value="1"/>
</dbReference>
<feature type="compositionally biased region" description="Basic and acidic residues" evidence="1">
    <location>
        <begin position="252"/>
        <end position="291"/>
    </location>
</feature>
<dbReference type="Pfam" id="PF19343">
    <property type="entry name" value="HAM1_N"/>
    <property type="match status" value="1"/>
</dbReference>
<dbReference type="OrthoDB" id="19394at2759"/>
<dbReference type="Gene3D" id="3.15.10.10">
    <property type="entry name" value="Bactericidal permeability-increasing protein, domain 1"/>
    <property type="match status" value="1"/>
</dbReference>
<feature type="region of interest" description="Disordered" evidence="1">
    <location>
        <begin position="793"/>
        <end position="833"/>
    </location>
</feature>